<dbReference type="Proteomes" id="UP001592530">
    <property type="component" value="Unassembled WGS sequence"/>
</dbReference>
<feature type="transmembrane region" description="Helical" evidence="1">
    <location>
        <begin position="200"/>
        <end position="218"/>
    </location>
</feature>
<reference evidence="3 4" key="1">
    <citation type="submission" date="2024-09" db="EMBL/GenBank/DDBJ databases">
        <authorList>
            <person name="Lee S.D."/>
        </authorList>
    </citation>
    <scope>NUCLEOTIDE SEQUENCE [LARGE SCALE GENOMIC DNA]</scope>
    <source>
        <strain evidence="3 4">N1-3</strain>
    </source>
</reference>
<dbReference type="InterPro" id="IPR025828">
    <property type="entry name" value="Put_sensor_dom"/>
</dbReference>
<keyword evidence="1" id="KW-0472">Membrane</keyword>
<evidence type="ECO:0000256" key="1">
    <source>
        <dbReference type="SAM" id="Phobius"/>
    </source>
</evidence>
<sequence>MSSNSMAESHRYQDEPYRGDLEQRTRRPGFLTAPFEGRVWRESLHMLVNLPVGILTFTYAVTMFSLGTATVLTFVGLPILAAAVLGCRAFGAMERARARVTLDLDVVAPAPRRPSAPGMMAWIGATLKSGAGWRSFLYSLLMLPMGVLSFSVTAIMWIVGIGYGSYPLWQWVFPHYAHMQGLQLYENNGHTVYLSSVPQIAATCAAGLLVLFLTPWAVRSLAAVQRAMVRGLLG</sequence>
<evidence type="ECO:0000259" key="2">
    <source>
        <dbReference type="Pfam" id="PF13796"/>
    </source>
</evidence>
<protein>
    <submittedName>
        <fullName evidence="3">Sensor domain-containing protein</fullName>
    </submittedName>
</protein>
<feature type="transmembrane region" description="Helical" evidence="1">
    <location>
        <begin position="47"/>
        <end position="66"/>
    </location>
</feature>
<feature type="domain" description="Putative sensor" evidence="2">
    <location>
        <begin position="45"/>
        <end position="233"/>
    </location>
</feature>
<keyword evidence="1" id="KW-0812">Transmembrane</keyword>
<dbReference type="RefSeq" id="WP_380555089.1">
    <property type="nucleotide sequence ID" value="NZ_JBHEZY010000008.1"/>
</dbReference>
<keyword evidence="1" id="KW-1133">Transmembrane helix</keyword>
<evidence type="ECO:0000313" key="4">
    <source>
        <dbReference type="Proteomes" id="UP001592530"/>
    </source>
</evidence>
<dbReference type="EMBL" id="JBHEZY010000008">
    <property type="protein sequence ID" value="MFC1432979.1"/>
    <property type="molecule type" value="Genomic_DNA"/>
</dbReference>
<organism evidence="3 4">
    <name type="scientific">Streptacidiphilus alkalitolerans</name>
    <dbReference type="NCBI Taxonomy" id="3342712"/>
    <lineage>
        <taxon>Bacteria</taxon>
        <taxon>Bacillati</taxon>
        <taxon>Actinomycetota</taxon>
        <taxon>Actinomycetes</taxon>
        <taxon>Kitasatosporales</taxon>
        <taxon>Streptomycetaceae</taxon>
        <taxon>Streptacidiphilus</taxon>
    </lineage>
</organism>
<gene>
    <name evidence="3" type="ORF">ACEZDB_20255</name>
</gene>
<feature type="transmembrane region" description="Helical" evidence="1">
    <location>
        <begin position="136"/>
        <end position="159"/>
    </location>
</feature>
<feature type="transmembrane region" description="Helical" evidence="1">
    <location>
        <begin position="72"/>
        <end position="91"/>
    </location>
</feature>
<name>A0ABV6X3X4_9ACTN</name>
<accession>A0ABV6X3X4</accession>
<proteinExistence type="predicted"/>
<dbReference type="Pfam" id="PF13796">
    <property type="entry name" value="Sensor"/>
    <property type="match status" value="1"/>
</dbReference>
<comment type="caution">
    <text evidence="3">The sequence shown here is derived from an EMBL/GenBank/DDBJ whole genome shotgun (WGS) entry which is preliminary data.</text>
</comment>
<evidence type="ECO:0000313" key="3">
    <source>
        <dbReference type="EMBL" id="MFC1432979.1"/>
    </source>
</evidence>